<gene>
    <name evidence="2" type="ORF">EMH_0002270</name>
</gene>
<evidence type="ECO:0000313" key="3">
    <source>
        <dbReference type="Proteomes" id="UP000030744"/>
    </source>
</evidence>
<organism evidence="2 3">
    <name type="scientific">Eimeria mitis</name>
    <dbReference type="NCBI Taxonomy" id="44415"/>
    <lineage>
        <taxon>Eukaryota</taxon>
        <taxon>Sar</taxon>
        <taxon>Alveolata</taxon>
        <taxon>Apicomplexa</taxon>
        <taxon>Conoidasida</taxon>
        <taxon>Coccidia</taxon>
        <taxon>Eucoccidiorida</taxon>
        <taxon>Eimeriorina</taxon>
        <taxon>Eimeriidae</taxon>
        <taxon>Eimeria</taxon>
    </lineage>
</organism>
<reference evidence="2" key="1">
    <citation type="submission" date="2013-10" db="EMBL/GenBank/DDBJ databases">
        <title>Genomic analysis of the causative agents of coccidiosis in chickens.</title>
        <authorList>
            <person name="Reid A.J."/>
            <person name="Blake D."/>
            <person name="Billington K."/>
            <person name="Browne H."/>
            <person name="Dunn M."/>
            <person name="Hung S."/>
            <person name="Kawahara F."/>
            <person name="Miranda-Saavedra D."/>
            <person name="Mourier T."/>
            <person name="Nagra H."/>
            <person name="Otto T.D."/>
            <person name="Rawlings N."/>
            <person name="Sanchez A."/>
            <person name="Sanders M."/>
            <person name="Subramaniam C."/>
            <person name="Tay Y."/>
            <person name="Dear P."/>
            <person name="Doerig C."/>
            <person name="Gruber A."/>
            <person name="Parkinson J."/>
            <person name="Shirley M."/>
            <person name="Wan K.L."/>
            <person name="Berriman M."/>
            <person name="Tomley F."/>
            <person name="Pain A."/>
        </authorList>
    </citation>
    <scope>NUCLEOTIDE SEQUENCE [LARGE SCALE GENOMIC DNA]</scope>
    <source>
        <strain evidence="2">Houghton</strain>
    </source>
</reference>
<protein>
    <recommendedName>
        <fullName evidence="4">Immune mapped protein 2 N-terminal domain-containing protein</fullName>
    </recommendedName>
</protein>
<feature type="compositionally biased region" description="Low complexity" evidence="1">
    <location>
        <begin position="206"/>
        <end position="221"/>
    </location>
</feature>
<dbReference type="VEuPathDB" id="ToxoDB:EMH_0002270"/>
<sequence>MGAVCGKPGAAAEPKTRKAAVEVSDSPPEPNVAQTSPVPAAAVCPKPETTDADATATAVAVDQAKEFITGDGDGVYLLMLQENNMPSLVQQYSHSKPEVAEGDMLLLQVKPPAAMKNADGQKKVCEAVMECLRLTFVYSGYIHAYAALAEAPFSVLLVVSERHEAAAIKESDDGYKIVGSAADEASQTNAGTEQTGEDAHKTEGSAAKTGGEAPAEGAGDENSAAKEQKEEAAPTASEGNEQQGETNDKEKKDKGDEKRTIFQDSSPEPADVTTAPKALDQMQVLRHVAEGRSPNFSLLQFIIVVPLTKPKAEETLKDGWVIDEENVEQLKKQVDKLHGVMIAAAQEKGAQ</sequence>
<name>U6JZ71_9EIME</name>
<dbReference type="Proteomes" id="UP000030744">
    <property type="component" value="Unassembled WGS sequence"/>
</dbReference>
<feature type="compositionally biased region" description="Basic and acidic residues" evidence="1">
    <location>
        <begin position="246"/>
        <end position="261"/>
    </location>
</feature>
<dbReference type="EMBL" id="HG681573">
    <property type="protein sequence ID" value="CDJ28818.1"/>
    <property type="molecule type" value="Genomic_DNA"/>
</dbReference>
<reference evidence="2" key="2">
    <citation type="submission" date="2013-10" db="EMBL/GenBank/DDBJ databases">
        <authorList>
            <person name="Aslett M."/>
        </authorList>
    </citation>
    <scope>NUCLEOTIDE SEQUENCE [LARGE SCALE GENOMIC DNA]</scope>
    <source>
        <strain evidence="2">Houghton</strain>
    </source>
</reference>
<proteinExistence type="predicted"/>
<feature type="region of interest" description="Disordered" evidence="1">
    <location>
        <begin position="181"/>
        <end position="275"/>
    </location>
</feature>
<feature type="compositionally biased region" description="Basic and acidic residues" evidence="1">
    <location>
        <begin position="223"/>
        <end position="232"/>
    </location>
</feature>
<keyword evidence="3" id="KW-1185">Reference proteome</keyword>
<dbReference type="GeneID" id="25375292"/>
<dbReference type="RefSeq" id="XP_013351392.1">
    <property type="nucleotide sequence ID" value="XM_013495938.1"/>
</dbReference>
<evidence type="ECO:0000256" key="1">
    <source>
        <dbReference type="SAM" id="MobiDB-lite"/>
    </source>
</evidence>
<dbReference type="OrthoDB" id="330560at2759"/>
<accession>U6JZ71</accession>
<feature type="region of interest" description="Disordered" evidence="1">
    <location>
        <begin position="1"/>
        <end position="40"/>
    </location>
</feature>
<evidence type="ECO:0000313" key="2">
    <source>
        <dbReference type="EMBL" id="CDJ28818.1"/>
    </source>
</evidence>
<dbReference type="AlphaFoldDB" id="U6JZ71"/>
<feature type="compositionally biased region" description="Polar residues" evidence="1">
    <location>
        <begin position="185"/>
        <end position="194"/>
    </location>
</feature>
<evidence type="ECO:0008006" key="4">
    <source>
        <dbReference type="Google" id="ProtNLM"/>
    </source>
</evidence>